<comment type="pathway">
    <text evidence="1 7">Pyrimidine metabolism; UMP biosynthesis via de novo pathway; UMP from orotate: step 2/2.</text>
</comment>
<keyword evidence="4 7" id="KW-0665">Pyrimidine biosynthesis</keyword>
<keyword evidence="10" id="KW-1185">Reference proteome</keyword>
<dbReference type="PANTHER" id="PTHR43375">
    <property type="entry name" value="OROTIDINE 5'-PHOSPHATE DECARBOXYLASE"/>
    <property type="match status" value="1"/>
</dbReference>
<evidence type="ECO:0000256" key="1">
    <source>
        <dbReference type="ARBA" id="ARBA00004861"/>
    </source>
</evidence>
<evidence type="ECO:0000256" key="2">
    <source>
        <dbReference type="ARBA" id="ARBA00008847"/>
    </source>
</evidence>
<comment type="catalytic activity">
    <reaction evidence="6 7">
        <text>orotidine 5'-phosphate + H(+) = UMP + CO2</text>
        <dbReference type="Rhea" id="RHEA:11596"/>
        <dbReference type="ChEBI" id="CHEBI:15378"/>
        <dbReference type="ChEBI" id="CHEBI:16526"/>
        <dbReference type="ChEBI" id="CHEBI:57538"/>
        <dbReference type="ChEBI" id="CHEBI:57865"/>
        <dbReference type="EC" id="4.1.1.23"/>
    </reaction>
</comment>
<evidence type="ECO:0000313" key="9">
    <source>
        <dbReference type="EMBL" id="VEG26039.1"/>
    </source>
</evidence>
<dbReference type="AlphaFoldDB" id="A0A3S4T8F0"/>
<gene>
    <name evidence="7" type="primary">pyrF</name>
    <name evidence="9" type="ORF">NCTC11636_00319</name>
</gene>
<evidence type="ECO:0000313" key="10">
    <source>
        <dbReference type="Proteomes" id="UP000266895"/>
    </source>
</evidence>
<dbReference type="HAMAP" id="MF_01215">
    <property type="entry name" value="OMPdecase_type2"/>
    <property type="match status" value="1"/>
</dbReference>
<accession>A0A3S4T8F0</accession>
<keyword evidence="5 7" id="KW-0456">Lyase</keyword>
<dbReference type="GO" id="GO:0004590">
    <property type="term" value="F:orotidine-5'-phosphate decarboxylase activity"/>
    <property type="evidence" value="ECO:0007669"/>
    <property type="project" value="UniProtKB-UniRule"/>
</dbReference>
<comment type="similarity">
    <text evidence="2 7">Belongs to the OMP decarboxylase family. Type 2 subfamily.</text>
</comment>
<keyword evidence="3 7" id="KW-0210">Decarboxylase</keyword>
<dbReference type="PANTHER" id="PTHR43375:SF1">
    <property type="entry name" value="OROTIDINE 5'-PHOSPHATE DECARBOXYLASE"/>
    <property type="match status" value="1"/>
</dbReference>
<name>A0A3S4T8F0_9ACTO</name>
<evidence type="ECO:0000256" key="5">
    <source>
        <dbReference type="ARBA" id="ARBA00023239"/>
    </source>
</evidence>
<feature type="domain" description="Orotidine 5'-phosphate decarboxylase" evidence="8">
    <location>
        <begin position="27"/>
        <end position="280"/>
    </location>
</feature>
<evidence type="ECO:0000256" key="3">
    <source>
        <dbReference type="ARBA" id="ARBA00022793"/>
    </source>
</evidence>
<evidence type="ECO:0000259" key="8">
    <source>
        <dbReference type="SMART" id="SM00934"/>
    </source>
</evidence>
<dbReference type="NCBIfam" id="TIGR02127">
    <property type="entry name" value="pyrF_sub2"/>
    <property type="match status" value="1"/>
</dbReference>
<dbReference type="Proteomes" id="UP000266895">
    <property type="component" value="Chromosome"/>
</dbReference>
<dbReference type="SMART" id="SM00934">
    <property type="entry name" value="OMPdecase"/>
    <property type="match status" value="1"/>
</dbReference>
<dbReference type="KEGG" id="ahw:NCTC11636_00319"/>
<dbReference type="InterPro" id="IPR013785">
    <property type="entry name" value="Aldolase_TIM"/>
</dbReference>
<dbReference type="InterPro" id="IPR011995">
    <property type="entry name" value="OMPdecase_type-2"/>
</dbReference>
<dbReference type="InterPro" id="IPR001754">
    <property type="entry name" value="OMPdeCOase_dom"/>
</dbReference>
<dbReference type="EC" id="4.1.1.23" evidence="7"/>
<evidence type="ECO:0000256" key="6">
    <source>
        <dbReference type="ARBA" id="ARBA00049157"/>
    </source>
</evidence>
<sequence>MTATDQHRPPVASFGARLSRAMDERGPLCVGIDPHPGLLEAWGLTDSAAGLRDFSLRAVEALEGRVAAVKPQSAFFERHGSAGLAVLEEVLAALRELGVLSVLDVKRGDIGSTMGAYAQAYLADGAPLAADAITVSPYLGYGSLGPALDLAARTGRGVFVLALTSNPEGASIQHARTAQGPAVAASLAEGATRSNAAARQAGVLGSVGLVVGATTGIAVTDLGIDLVGVNGPLLAPGVGAQGAAGPELATVFGPARGNVLASTSRAVLSAGPDPQGLRRAADAAGEQALRALRH</sequence>
<dbReference type="GO" id="GO:0006207">
    <property type="term" value="P:'de novo' pyrimidine nucleobase biosynthetic process"/>
    <property type="evidence" value="ECO:0007669"/>
    <property type="project" value="InterPro"/>
</dbReference>
<dbReference type="InterPro" id="IPR011060">
    <property type="entry name" value="RibuloseP-bd_barrel"/>
</dbReference>
<dbReference type="SUPFAM" id="SSF51366">
    <property type="entry name" value="Ribulose-phoshate binding barrel"/>
    <property type="match status" value="1"/>
</dbReference>
<dbReference type="RefSeq" id="WP_126381466.1">
    <property type="nucleotide sequence ID" value="NZ_LR134350.1"/>
</dbReference>
<dbReference type="OrthoDB" id="9808470at2"/>
<feature type="active site" description="Proton donor" evidence="7">
    <location>
        <position position="106"/>
    </location>
</feature>
<dbReference type="EMBL" id="LR134350">
    <property type="protein sequence ID" value="VEG26039.1"/>
    <property type="molecule type" value="Genomic_DNA"/>
</dbReference>
<organism evidence="9 10">
    <name type="scientific">Actinomyces howellii</name>
    <dbReference type="NCBI Taxonomy" id="52771"/>
    <lineage>
        <taxon>Bacteria</taxon>
        <taxon>Bacillati</taxon>
        <taxon>Actinomycetota</taxon>
        <taxon>Actinomycetes</taxon>
        <taxon>Actinomycetales</taxon>
        <taxon>Actinomycetaceae</taxon>
        <taxon>Actinomyces</taxon>
    </lineage>
</organism>
<reference evidence="9 10" key="1">
    <citation type="submission" date="2018-12" db="EMBL/GenBank/DDBJ databases">
        <authorList>
            <consortium name="Pathogen Informatics"/>
        </authorList>
    </citation>
    <scope>NUCLEOTIDE SEQUENCE [LARGE SCALE GENOMIC DNA]</scope>
    <source>
        <strain evidence="9 10">NCTC11636</strain>
    </source>
</reference>
<protein>
    <recommendedName>
        <fullName evidence="7">Orotidine 5'-phosphate decarboxylase</fullName>
        <ecNumber evidence="7">4.1.1.23</ecNumber>
    </recommendedName>
    <alternativeName>
        <fullName evidence="7">OMP decarboxylase</fullName>
        <shortName evidence="7">OMPDCase</shortName>
        <shortName evidence="7">OMPdecase</shortName>
    </alternativeName>
</protein>
<dbReference type="CDD" id="cd04725">
    <property type="entry name" value="OMP_decarboxylase_like"/>
    <property type="match status" value="1"/>
</dbReference>
<dbReference type="GO" id="GO:0044205">
    <property type="term" value="P:'de novo' UMP biosynthetic process"/>
    <property type="evidence" value="ECO:0007669"/>
    <property type="project" value="UniProtKB-UniRule"/>
</dbReference>
<evidence type="ECO:0000256" key="7">
    <source>
        <dbReference type="HAMAP-Rule" id="MF_01215"/>
    </source>
</evidence>
<evidence type="ECO:0000256" key="4">
    <source>
        <dbReference type="ARBA" id="ARBA00022975"/>
    </source>
</evidence>
<dbReference type="Gene3D" id="3.20.20.70">
    <property type="entry name" value="Aldolase class I"/>
    <property type="match status" value="1"/>
</dbReference>
<dbReference type="Pfam" id="PF00215">
    <property type="entry name" value="OMPdecase"/>
    <property type="match status" value="1"/>
</dbReference>
<dbReference type="UniPathway" id="UPA00070">
    <property type="reaction ID" value="UER00120"/>
</dbReference>
<proteinExistence type="inferred from homology"/>